<feature type="signal peptide" evidence="4">
    <location>
        <begin position="1"/>
        <end position="39"/>
    </location>
</feature>
<keyword evidence="3 4" id="KW-0732">Signal</keyword>
<reference evidence="6 7" key="1">
    <citation type="submission" date="2018-03" db="EMBL/GenBank/DDBJ databases">
        <title>Non-Typhoidal Salmonella genome sequencing and assembly.</title>
        <authorList>
            <person name="Matchawe C."/>
        </authorList>
    </citation>
    <scope>NUCLEOTIDE SEQUENCE [LARGE SCALE GENOMIC DNA]</scope>
    <source>
        <strain evidence="6 7">8EV</strain>
    </source>
</reference>
<dbReference type="EMBL" id="PYKK01001787">
    <property type="protein sequence ID" value="TGD17068.1"/>
    <property type="molecule type" value="Genomic_DNA"/>
</dbReference>
<feature type="non-terminal residue" evidence="6">
    <location>
        <position position="194"/>
    </location>
</feature>
<dbReference type="GO" id="GO:0015833">
    <property type="term" value="P:peptide transport"/>
    <property type="evidence" value="ECO:0007669"/>
    <property type="project" value="TreeGrafter"/>
</dbReference>
<keyword evidence="2" id="KW-0813">Transport</keyword>
<dbReference type="Proteomes" id="UP000297989">
    <property type="component" value="Unassembled WGS sequence"/>
</dbReference>
<name>A0A659RZD3_SALET</name>
<feature type="domain" description="Solute-binding protein family 5" evidence="5">
    <location>
        <begin position="91"/>
        <end position="179"/>
    </location>
</feature>
<evidence type="ECO:0000256" key="1">
    <source>
        <dbReference type="ARBA" id="ARBA00005695"/>
    </source>
</evidence>
<feature type="chain" id="PRO_5025036334" evidence="4">
    <location>
        <begin position="40"/>
        <end position="194"/>
    </location>
</feature>
<dbReference type="InterPro" id="IPR039424">
    <property type="entry name" value="SBP_5"/>
</dbReference>
<dbReference type="Gene3D" id="3.40.190.10">
    <property type="entry name" value="Periplasmic binding protein-like II"/>
    <property type="match status" value="1"/>
</dbReference>
<accession>A0A659RZD3</accession>
<proteinExistence type="inferred from homology"/>
<sequence length="194" mass="20957">MRRRADPNPRILWGNLLRKGTLALITCAMALAFTSPLFAASDTADGHTLKLAIGPEPTEGFDPMLGWSHGSYLLLHAPLLKQNADMSWGNLLTEKVDTSPDGKTWILTLKPDLKFSDGSPLAAEDVVFTYNKAAKSGGKIDMGNFSHARALDARRLEMTLSHPQRTFVKVLGSVGIVPASGCDERTGARERVGA</sequence>
<evidence type="ECO:0000256" key="4">
    <source>
        <dbReference type="SAM" id="SignalP"/>
    </source>
</evidence>
<dbReference type="PANTHER" id="PTHR30290">
    <property type="entry name" value="PERIPLASMIC BINDING COMPONENT OF ABC TRANSPORTER"/>
    <property type="match status" value="1"/>
</dbReference>
<evidence type="ECO:0000259" key="5">
    <source>
        <dbReference type="Pfam" id="PF00496"/>
    </source>
</evidence>
<comment type="similarity">
    <text evidence="1">Belongs to the bacterial solute-binding protein 5 family.</text>
</comment>
<dbReference type="PANTHER" id="PTHR30290:SF9">
    <property type="entry name" value="OLIGOPEPTIDE-BINDING PROTEIN APPA"/>
    <property type="match status" value="1"/>
</dbReference>
<evidence type="ECO:0000313" key="6">
    <source>
        <dbReference type="EMBL" id="TGD17068.1"/>
    </source>
</evidence>
<dbReference type="Pfam" id="PF00496">
    <property type="entry name" value="SBP_bac_5"/>
    <property type="match status" value="1"/>
</dbReference>
<dbReference type="InterPro" id="IPR000914">
    <property type="entry name" value="SBP_5_dom"/>
</dbReference>
<evidence type="ECO:0000313" key="7">
    <source>
        <dbReference type="Proteomes" id="UP000297989"/>
    </source>
</evidence>
<gene>
    <name evidence="6" type="ORF">C9F10_26480</name>
</gene>
<dbReference type="SUPFAM" id="SSF53850">
    <property type="entry name" value="Periplasmic binding protein-like II"/>
    <property type="match status" value="1"/>
</dbReference>
<organism evidence="6 7">
    <name type="scientific">Salmonella enterica subsp. enterica serovar Poona</name>
    <dbReference type="NCBI Taxonomy" id="436295"/>
    <lineage>
        <taxon>Bacteria</taxon>
        <taxon>Pseudomonadati</taxon>
        <taxon>Pseudomonadota</taxon>
        <taxon>Gammaproteobacteria</taxon>
        <taxon>Enterobacterales</taxon>
        <taxon>Enterobacteriaceae</taxon>
        <taxon>Salmonella</taxon>
    </lineage>
</organism>
<dbReference type="GO" id="GO:1904680">
    <property type="term" value="F:peptide transmembrane transporter activity"/>
    <property type="evidence" value="ECO:0007669"/>
    <property type="project" value="TreeGrafter"/>
</dbReference>
<protein>
    <submittedName>
        <fullName evidence="6">Nickel ABC transporter substrate-binding protein</fullName>
    </submittedName>
</protein>
<evidence type="ECO:0000256" key="2">
    <source>
        <dbReference type="ARBA" id="ARBA00022448"/>
    </source>
</evidence>
<comment type="caution">
    <text evidence="6">The sequence shown here is derived from an EMBL/GenBank/DDBJ whole genome shotgun (WGS) entry which is preliminary data.</text>
</comment>
<evidence type="ECO:0000256" key="3">
    <source>
        <dbReference type="ARBA" id="ARBA00022729"/>
    </source>
</evidence>
<dbReference type="AlphaFoldDB" id="A0A659RZD3"/>